<name>A0A915E6G4_9BILA</name>
<evidence type="ECO:0000256" key="2">
    <source>
        <dbReference type="ARBA" id="ARBA00022724"/>
    </source>
</evidence>
<evidence type="ECO:0000313" key="4">
    <source>
        <dbReference type="Proteomes" id="UP000887574"/>
    </source>
</evidence>
<protein>
    <submittedName>
        <fullName evidence="5">Paired domain-containing protein</fullName>
    </submittedName>
</protein>
<dbReference type="Gene3D" id="1.10.10.10">
    <property type="entry name" value="Winged helix-like DNA-binding domain superfamily/Winged helix DNA-binding domain"/>
    <property type="match status" value="1"/>
</dbReference>
<dbReference type="WBParaSite" id="jg307">
    <property type="protein sequence ID" value="jg307"/>
    <property type="gene ID" value="jg307"/>
</dbReference>
<evidence type="ECO:0000256" key="1">
    <source>
        <dbReference type="ARBA" id="ARBA00004123"/>
    </source>
</evidence>
<dbReference type="SMART" id="SM00351">
    <property type="entry name" value="PAX"/>
    <property type="match status" value="1"/>
</dbReference>
<evidence type="ECO:0000313" key="5">
    <source>
        <dbReference type="WBParaSite" id="jg307"/>
    </source>
</evidence>
<dbReference type="Proteomes" id="UP000887574">
    <property type="component" value="Unplaced"/>
</dbReference>
<keyword evidence="4" id="KW-1185">Reference proteome</keyword>
<keyword evidence="2" id="KW-0563">Paired box</keyword>
<sequence>MSLHFNFLPTKGNGDLTTCKPYASTPIHNNKCRFSPSKALLPSIDHFNKTFKLEDSTLKEDDLLLSDGQSPTRPVEAAVVAVPGAVLQPVPRASHPLQWPLPLEGDEEFNLGSADQTSGLLQQNRSSGINQLGRTYSPGLPLSMSEREQIIDYYRNGWKSVIFLRFRTTGTIQPKDAKEGRQQHSRLPTPLRHDQTVRNSEQLILDGVCKREMPLLGRLSIIYCAPN</sequence>
<feature type="domain" description="Paired" evidence="3">
    <location>
        <begin position="125"/>
        <end position="224"/>
    </location>
</feature>
<proteinExistence type="predicted"/>
<organism evidence="4 5">
    <name type="scientific">Ditylenchus dipsaci</name>
    <dbReference type="NCBI Taxonomy" id="166011"/>
    <lineage>
        <taxon>Eukaryota</taxon>
        <taxon>Metazoa</taxon>
        <taxon>Ecdysozoa</taxon>
        <taxon>Nematoda</taxon>
        <taxon>Chromadorea</taxon>
        <taxon>Rhabditida</taxon>
        <taxon>Tylenchina</taxon>
        <taxon>Tylenchomorpha</taxon>
        <taxon>Sphaerularioidea</taxon>
        <taxon>Anguinidae</taxon>
        <taxon>Anguininae</taxon>
        <taxon>Ditylenchus</taxon>
    </lineage>
</organism>
<dbReference type="InterPro" id="IPR001523">
    <property type="entry name" value="Paired_dom"/>
</dbReference>
<dbReference type="InterPro" id="IPR009057">
    <property type="entry name" value="Homeodomain-like_sf"/>
</dbReference>
<accession>A0A915E6G4</accession>
<evidence type="ECO:0000259" key="3">
    <source>
        <dbReference type="SMART" id="SM00351"/>
    </source>
</evidence>
<reference evidence="5" key="1">
    <citation type="submission" date="2022-11" db="UniProtKB">
        <authorList>
            <consortium name="WormBaseParasite"/>
        </authorList>
    </citation>
    <scope>IDENTIFICATION</scope>
</reference>
<dbReference type="AlphaFoldDB" id="A0A915E6G4"/>
<dbReference type="GO" id="GO:0003677">
    <property type="term" value="F:DNA binding"/>
    <property type="evidence" value="ECO:0007669"/>
    <property type="project" value="InterPro"/>
</dbReference>
<comment type="subcellular location">
    <subcellularLocation>
        <location evidence="1">Nucleus</location>
    </subcellularLocation>
</comment>
<dbReference type="InterPro" id="IPR036388">
    <property type="entry name" value="WH-like_DNA-bd_sf"/>
</dbReference>
<dbReference type="GO" id="GO:0006355">
    <property type="term" value="P:regulation of DNA-templated transcription"/>
    <property type="evidence" value="ECO:0007669"/>
    <property type="project" value="InterPro"/>
</dbReference>
<dbReference type="SUPFAM" id="SSF46689">
    <property type="entry name" value="Homeodomain-like"/>
    <property type="match status" value="1"/>
</dbReference>
<dbReference type="GO" id="GO:0005634">
    <property type="term" value="C:nucleus"/>
    <property type="evidence" value="ECO:0007669"/>
    <property type="project" value="UniProtKB-SubCell"/>
</dbReference>